<keyword evidence="2" id="KW-1133">Transmembrane helix</keyword>
<protein>
    <submittedName>
        <fullName evidence="5">Transmembrane protein</fullName>
    </submittedName>
</protein>
<name>A0A0R3W7N5_TAEAS</name>
<feature type="region of interest" description="Disordered" evidence="1">
    <location>
        <begin position="148"/>
        <end position="199"/>
    </location>
</feature>
<keyword evidence="2" id="KW-0812">Transmembrane</keyword>
<evidence type="ECO:0000313" key="5">
    <source>
        <dbReference type="WBParaSite" id="TASK_0000629901-mRNA-1"/>
    </source>
</evidence>
<evidence type="ECO:0000256" key="2">
    <source>
        <dbReference type="SAM" id="Phobius"/>
    </source>
</evidence>
<feature type="compositionally biased region" description="Basic and acidic residues" evidence="1">
    <location>
        <begin position="155"/>
        <end position="171"/>
    </location>
</feature>
<feature type="transmembrane region" description="Helical" evidence="2">
    <location>
        <begin position="78"/>
        <end position="102"/>
    </location>
</feature>
<proteinExistence type="predicted"/>
<accession>A0A0R3W7N5</accession>
<evidence type="ECO:0000256" key="1">
    <source>
        <dbReference type="SAM" id="MobiDB-lite"/>
    </source>
</evidence>
<evidence type="ECO:0000313" key="4">
    <source>
        <dbReference type="Proteomes" id="UP000282613"/>
    </source>
</evidence>
<evidence type="ECO:0000313" key="3">
    <source>
        <dbReference type="EMBL" id="VDK36459.1"/>
    </source>
</evidence>
<reference evidence="3 4" key="2">
    <citation type="submission" date="2018-11" db="EMBL/GenBank/DDBJ databases">
        <authorList>
            <consortium name="Pathogen Informatics"/>
        </authorList>
    </citation>
    <scope>NUCLEOTIDE SEQUENCE [LARGE SCALE GENOMIC DNA]</scope>
</reference>
<sequence length="312" mass="34293">MIIHAALVGSGFGMLLNVFDKRSPRTVLSSVCLLVLNCWVLLTQLGVVGVNLDLEKKQTNIRGASTWMSEADQSSLSWSFGLAAFVLLFVLIALNILVWCVYPRKERGGRLLTQAWTWPTSKDLPCCLSQNPSYRHVALQESRRVGRLSAQQEMELTRPHHQAADPSRDTDLSSLDAGTYDPRSADVVSERNVSEGMPTSPIEMSTAVVKLGEDVEHVRGTASHQPDPRTAVDVNFSRVSSRMSSVRSSNGQGSSGFVRARNRTYVIKKGQNQPVQQTVPFSHRLVVGRGGRGDKHCGPTKPDQLPEKTQSS</sequence>
<dbReference type="EMBL" id="UYRS01018486">
    <property type="protein sequence ID" value="VDK36459.1"/>
    <property type="molecule type" value="Genomic_DNA"/>
</dbReference>
<feature type="transmembrane region" description="Helical" evidence="2">
    <location>
        <begin position="27"/>
        <end position="47"/>
    </location>
</feature>
<reference evidence="5" key="1">
    <citation type="submission" date="2017-02" db="UniProtKB">
        <authorList>
            <consortium name="WormBaseParasite"/>
        </authorList>
    </citation>
    <scope>IDENTIFICATION</scope>
</reference>
<feature type="region of interest" description="Disordered" evidence="1">
    <location>
        <begin position="286"/>
        <end position="312"/>
    </location>
</feature>
<dbReference type="WBParaSite" id="TASK_0000629901-mRNA-1">
    <property type="protein sequence ID" value="TASK_0000629901-mRNA-1"/>
    <property type="gene ID" value="TASK_0000629901"/>
</dbReference>
<dbReference type="AlphaFoldDB" id="A0A0R3W7N5"/>
<keyword evidence="4" id="KW-1185">Reference proteome</keyword>
<dbReference type="OrthoDB" id="6266924at2759"/>
<keyword evidence="2" id="KW-0472">Membrane</keyword>
<gene>
    <name evidence="3" type="ORF">TASK_LOCUS6300</name>
</gene>
<dbReference type="Proteomes" id="UP000282613">
    <property type="component" value="Unassembled WGS sequence"/>
</dbReference>
<organism evidence="5">
    <name type="scientific">Taenia asiatica</name>
    <name type="common">Asian tapeworm</name>
    <dbReference type="NCBI Taxonomy" id="60517"/>
    <lineage>
        <taxon>Eukaryota</taxon>
        <taxon>Metazoa</taxon>
        <taxon>Spiralia</taxon>
        <taxon>Lophotrochozoa</taxon>
        <taxon>Platyhelminthes</taxon>
        <taxon>Cestoda</taxon>
        <taxon>Eucestoda</taxon>
        <taxon>Cyclophyllidea</taxon>
        <taxon>Taeniidae</taxon>
        <taxon>Taenia</taxon>
    </lineage>
</organism>